<dbReference type="Proteomes" id="UP000321746">
    <property type="component" value="Unassembled WGS sequence"/>
</dbReference>
<gene>
    <name evidence="1" type="ORF">AOE01nite_08960</name>
</gene>
<organism evidence="1 2">
    <name type="scientific">Acetobacter oeni</name>
    <dbReference type="NCBI Taxonomy" id="304077"/>
    <lineage>
        <taxon>Bacteria</taxon>
        <taxon>Pseudomonadati</taxon>
        <taxon>Pseudomonadota</taxon>
        <taxon>Alphaproteobacteria</taxon>
        <taxon>Acetobacterales</taxon>
        <taxon>Acetobacteraceae</taxon>
        <taxon>Acetobacter</taxon>
    </lineage>
</organism>
<evidence type="ECO:0000313" key="2">
    <source>
        <dbReference type="Proteomes" id="UP000321746"/>
    </source>
</evidence>
<proteinExistence type="predicted"/>
<name>A0A511XI98_9PROT</name>
<dbReference type="EMBL" id="BJYG01000008">
    <property type="protein sequence ID" value="GEN62672.1"/>
    <property type="molecule type" value="Genomic_DNA"/>
</dbReference>
<accession>A0A511XI98</accession>
<keyword evidence="2" id="KW-1185">Reference proteome</keyword>
<comment type="caution">
    <text evidence="1">The sequence shown here is derived from an EMBL/GenBank/DDBJ whole genome shotgun (WGS) entry which is preliminary data.</text>
</comment>
<dbReference type="AlphaFoldDB" id="A0A511XI98"/>
<protein>
    <submittedName>
        <fullName evidence="1">Uncharacterized protein</fullName>
    </submittedName>
</protein>
<evidence type="ECO:0000313" key="1">
    <source>
        <dbReference type="EMBL" id="GEN62672.1"/>
    </source>
</evidence>
<reference evidence="1 2" key="1">
    <citation type="submission" date="2019-07" db="EMBL/GenBank/DDBJ databases">
        <title>Whole genome shotgun sequence of Acetobacter oeni NBRC 105207.</title>
        <authorList>
            <person name="Hosoyama A."/>
            <person name="Uohara A."/>
            <person name="Ohji S."/>
            <person name="Ichikawa N."/>
        </authorList>
    </citation>
    <scope>NUCLEOTIDE SEQUENCE [LARGE SCALE GENOMIC DNA]</scope>
    <source>
        <strain evidence="1 2">NBRC 105207</strain>
    </source>
</reference>
<sequence>MSSGKIPHALLIVIPAQKQKNIRTAPKTPVGLLFAWCPRIRRKVRIVRLVTARKRFVVADFILLARYARVGNIR</sequence>